<evidence type="ECO:0000256" key="1">
    <source>
        <dbReference type="SAM" id="Phobius"/>
    </source>
</evidence>
<dbReference type="EMBL" id="DYXC01000156">
    <property type="protein sequence ID" value="HJF15824.1"/>
    <property type="molecule type" value="Genomic_DNA"/>
</dbReference>
<organism evidence="2 3">
    <name type="scientific">Enteractinococcus helveticum</name>
    <dbReference type="NCBI Taxonomy" id="1837282"/>
    <lineage>
        <taxon>Bacteria</taxon>
        <taxon>Bacillati</taxon>
        <taxon>Actinomycetota</taxon>
        <taxon>Actinomycetes</taxon>
        <taxon>Micrococcales</taxon>
        <taxon>Micrococcaceae</taxon>
    </lineage>
</organism>
<keyword evidence="1" id="KW-0472">Membrane</keyword>
<name>A0A921FQE3_9MICC</name>
<keyword evidence="1" id="KW-1133">Transmembrane helix</keyword>
<reference evidence="2" key="2">
    <citation type="submission" date="2021-09" db="EMBL/GenBank/DDBJ databases">
        <authorList>
            <person name="Gilroy R."/>
        </authorList>
    </citation>
    <scope>NUCLEOTIDE SEQUENCE</scope>
    <source>
        <strain evidence="2">ChiHjej13B12-14962</strain>
    </source>
</reference>
<proteinExistence type="predicted"/>
<keyword evidence="1" id="KW-0812">Transmembrane</keyword>
<comment type="caution">
    <text evidence="2">The sequence shown here is derived from an EMBL/GenBank/DDBJ whole genome shotgun (WGS) entry which is preliminary data.</text>
</comment>
<evidence type="ECO:0000313" key="2">
    <source>
        <dbReference type="EMBL" id="HJF15824.1"/>
    </source>
</evidence>
<feature type="transmembrane region" description="Helical" evidence="1">
    <location>
        <begin position="6"/>
        <end position="25"/>
    </location>
</feature>
<sequence>MIFFSIIMPGLATFMGYLFIAHGLFRRFGVDRDKIWTRFGKLFYREVRFDQLDRLDTGVHRFKLYSGKTLVNLDYNRFDYSLAYIRLLEELQYRRFELQGVSIDDPDWDETAQGFRNTFAAKVHRSHRAFYDDHPEELERLNALVQPPMSYIN</sequence>
<dbReference type="RefSeq" id="WP_303908647.1">
    <property type="nucleotide sequence ID" value="NZ_DYXC01000156.1"/>
</dbReference>
<reference evidence="2" key="1">
    <citation type="journal article" date="2021" name="PeerJ">
        <title>Extensive microbial diversity within the chicken gut microbiome revealed by metagenomics and culture.</title>
        <authorList>
            <person name="Gilroy R."/>
            <person name="Ravi A."/>
            <person name="Getino M."/>
            <person name="Pursley I."/>
            <person name="Horton D.L."/>
            <person name="Alikhan N.F."/>
            <person name="Baker D."/>
            <person name="Gharbi K."/>
            <person name="Hall N."/>
            <person name="Watson M."/>
            <person name="Adriaenssens E.M."/>
            <person name="Foster-Nyarko E."/>
            <person name="Jarju S."/>
            <person name="Secka A."/>
            <person name="Antonio M."/>
            <person name="Oren A."/>
            <person name="Chaudhuri R.R."/>
            <person name="La Ragione R."/>
            <person name="Hildebrand F."/>
            <person name="Pallen M.J."/>
        </authorList>
    </citation>
    <scope>NUCLEOTIDE SEQUENCE</scope>
    <source>
        <strain evidence="2">ChiHjej13B12-14962</strain>
    </source>
</reference>
<dbReference type="Proteomes" id="UP000703315">
    <property type="component" value="Unassembled WGS sequence"/>
</dbReference>
<gene>
    <name evidence="2" type="ORF">K8V32_13710</name>
</gene>
<accession>A0A921FQE3</accession>
<dbReference type="AlphaFoldDB" id="A0A921FQE3"/>
<evidence type="ECO:0000313" key="3">
    <source>
        <dbReference type="Proteomes" id="UP000703315"/>
    </source>
</evidence>
<protein>
    <submittedName>
        <fullName evidence="2">Uncharacterized protein</fullName>
    </submittedName>
</protein>